<dbReference type="RefSeq" id="WP_013270327.1">
    <property type="nucleotide sequence ID" value="NC_014375.1"/>
</dbReference>
<feature type="region of interest" description="Disordered" evidence="1">
    <location>
        <begin position="1339"/>
        <end position="1405"/>
    </location>
</feature>
<feature type="compositionally biased region" description="Low complexity" evidence="1">
    <location>
        <begin position="1385"/>
        <end position="1395"/>
    </location>
</feature>
<evidence type="ECO:0000256" key="1">
    <source>
        <dbReference type="SAM" id="MobiDB-lite"/>
    </source>
</evidence>
<dbReference type="OrthoDB" id="9004810at2"/>
<feature type="compositionally biased region" description="Low complexity" evidence="1">
    <location>
        <begin position="1350"/>
        <end position="1374"/>
    </location>
</feature>
<sequence>MRSCNVASNKLDSRLPYSIPAPADLDRLVLKDLDPLKASGAPVRMSDLATHARLVLLGEPGSGKSTAFALAAAAQGTTVVTAKDFVSRGVRPEGKVVFIDAVEEYRIGETGRDRLEDLTAALKASPYDQWRLTCRSISLPKPDLSHIGKTLGEFEIFHLGQLEEDEQKAILRSLDETDPDRILRRVNDLAAASLMENPATLKLLYQTLSSTTQAIESRGALLAHATRAMADEVNEDAPHRAARSTPGAIIAAAEKACLVLMLSARDDIWMGNTAPTRPDLVTRDDLIPAGVDTQALRDALDTPMFRGEADVFTPTHRMVAEYLAGRALAAAASSRDGRPAALPFRRAYALLCGDDNKPAPALLGTFAWFVTEVSQGVHAARALKLVKAHPEAILFQGDAAMLPTPHREALLDATGRGDPWFLSSVQGATAVGGLAGVDLEARLRVILNDKTETIHRRNLVIEALTSGRRVPGLDADLRAFTSDPANPTWLRRHAIEAIQDRVDKPLPVLRQILTAMKGEPAATAMVVAPIALAPLVGHGATAGEVRRMLAEYSTTGDGVMGYAWPLGNALEKRPIPDLFEKPVGVKKNVGNSRSYEAGNIIQRVLAKTIKAKPSATAQDILRWTANASVRDYDETDDHVRAAVREWIDRAPGNGSALFWALYARSHGQGWRPNYDYHRMVGLDPPAEVFDEAFDRLDKAPAGPDAEAIGRIVFDLVGPWAPGSERYWRLWHLTAARSDLAGLHLSLSVSETSHWRSEQAAKTRQNAQAEAEATAKDLAWFTANLAKVESGQAFQALHFAAQGYHRSPGKDRGETQLIQWVGEEIANAIVQGWANLTTRFPITWLRQAAQEGKNKDFQANVIAAVWLDLQLSRRAPVTLSLDAAFAALRGYYWLEGENRDRVQIAALDQLLDNPAGEAALLDYWKKANRNGVRDLPFLDALRTAKRFGPIAAFLRAEPNARPEILRSALGVLGATARGPQISLLADAALKRRGLSPEARSIWRLVAFLIDPVAHEAGFADELAAGNFDALFDRLNRGHLIKALDGMTTSAIARDAAIARLIGPLYKPTDNDRGNRDDMSQVVARAVQALAQSPTAEAAEALDGLLALPALSAWHDLLRHHVALQLVLRQRAAFKPPAPRAVAEAINAGPPATPADLRAVVGEILEDLDKDIRDGDTSGWKGYWNNPDLASRKPKIENDCRDLLTDRLRDRLIRFDIRTHRTPTETRRRNDRRTDLLVIGEGDAALPVEAKRHMNDEVFTAIETQVADYAKSAGSSGHGVFLVFWYGAAAGAVPKRPAGVDPITSAEALRKALVKHQPVALRPLIDVVVLDLSPKGAAAKLGTAPKKKAAPKAKTPSDAPGATPKAVAPPKAVKTTRAAMTVKEAKTTTAAPRTPGPRGRPKTDATP</sequence>
<organism evidence="2 3">
    <name type="scientific">Brevundimonas subvibrioides (strain ATCC 15264 / DSM 4735 / LMG 14903 / NBRC 16000 / CB 81)</name>
    <name type="common">Caulobacter subvibrioides</name>
    <dbReference type="NCBI Taxonomy" id="633149"/>
    <lineage>
        <taxon>Bacteria</taxon>
        <taxon>Pseudomonadati</taxon>
        <taxon>Pseudomonadota</taxon>
        <taxon>Alphaproteobacteria</taxon>
        <taxon>Caulobacterales</taxon>
        <taxon>Caulobacteraceae</taxon>
        <taxon>Brevundimonas</taxon>
    </lineage>
</organism>
<keyword evidence="3" id="KW-1185">Reference proteome</keyword>
<proteinExistence type="predicted"/>
<name>D9QNJ1_BRESC</name>
<evidence type="ECO:0000313" key="2">
    <source>
        <dbReference type="EMBL" id="ADL02226.1"/>
    </source>
</evidence>
<protein>
    <submittedName>
        <fullName evidence="2">Uncharacterized protein</fullName>
    </submittedName>
</protein>
<dbReference type="HOGENOM" id="CLU_259423_0_0_5"/>
<dbReference type="eggNOG" id="COG5635">
    <property type="taxonomic scope" value="Bacteria"/>
</dbReference>
<evidence type="ECO:0000313" key="3">
    <source>
        <dbReference type="Proteomes" id="UP000002696"/>
    </source>
</evidence>
<gene>
    <name evidence="2" type="ordered locus">Bresu_2920</name>
</gene>
<dbReference type="InParanoid" id="D9QNJ1"/>
<dbReference type="Proteomes" id="UP000002696">
    <property type="component" value="Chromosome"/>
</dbReference>
<dbReference type="EMBL" id="CP002102">
    <property type="protein sequence ID" value="ADL02226.1"/>
    <property type="molecule type" value="Genomic_DNA"/>
</dbReference>
<reference evidence="3" key="1">
    <citation type="journal article" date="2011" name="J. Bacteriol.">
        <title>Genome sequences of eight morphologically diverse alphaproteobacteria.</title>
        <authorList>
            <consortium name="US DOE Joint Genome Institute"/>
            <person name="Brown P.J."/>
            <person name="Kysela D.T."/>
            <person name="Buechlein A."/>
            <person name="Hemmerich C."/>
            <person name="Brun Y.V."/>
        </authorList>
    </citation>
    <scope>NUCLEOTIDE SEQUENCE [LARGE SCALE GENOMIC DNA]</scope>
    <source>
        <strain evidence="3">ATCC 15264 / DSM 4735 / LMG 14903 / NBRC 16000 / CB 81</strain>
    </source>
</reference>
<dbReference type="KEGG" id="bsb:Bresu_2920"/>
<accession>D9QNJ1</accession>